<gene>
    <name evidence="4" type="ORF">EV657_10589</name>
</gene>
<accession>A0A4R8G411</accession>
<dbReference type="GO" id="GO:0016616">
    <property type="term" value="F:oxidoreductase activity, acting on the CH-OH group of donors, NAD or NADP as acceptor"/>
    <property type="evidence" value="ECO:0007669"/>
    <property type="project" value="TreeGrafter"/>
</dbReference>
<sequence length="175" mass="18743">MRDRLLAQDCLTTLIDLDPNGVLAEVTGAMIYFLPVEEDHGALIRAMSDAAIRIVSLTVTEGGYYSDAGGRLDPAHPDRPATAFGAMVAALRVRRAAGQGPFTGQCCDNLQNNGAMLRQTVVGLARPSDPDLADWIDRKISISQCDGRLPSARDRPARTGPGLLARHRESHPGQA</sequence>
<proteinExistence type="predicted"/>
<dbReference type="AlphaFoldDB" id="A0A4R8G411"/>
<dbReference type="Gene3D" id="3.40.50.720">
    <property type="entry name" value="NAD(P)-binding Rossmann-like Domain"/>
    <property type="match status" value="1"/>
</dbReference>
<dbReference type="Pfam" id="PF01232">
    <property type="entry name" value="Mannitol_dh"/>
    <property type="match status" value="1"/>
</dbReference>
<protein>
    <submittedName>
        <fullName evidence="4">Mannitol dehydrogenase-like protein</fullName>
    </submittedName>
</protein>
<name>A0A4R8G411_9RHOB</name>
<keyword evidence="1" id="KW-0560">Oxidoreductase</keyword>
<dbReference type="PANTHER" id="PTHR43362:SF1">
    <property type="entry name" value="MANNITOL DEHYDROGENASE 2-RELATED"/>
    <property type="match status" value="1"/>
</dbReference>
<dbReference type="EMBL" id="SOEB01000005">
    <property type="protein sequence ID" value="TDX31242.1"/>
    <property type="molecule type" value="Genomic_DNA"/>
</dbReference>
<evidence type="ECO:0000313" key="5">
    <source>
        <dbReference type="Proteomes" id="UP000295484"/>
    </source>
</evidence>
<dbReference type="InterPro" id="IPR036291">
    <property type="entry name" value="NAD(P)-bd_dom_sf"/>
</dbReference>
<dbReference type="Proteomes" id="UP000295484">
    <property type="component" value="Unassembled WGS sequence"/>
</dbReference>
<evidence type="ECO:0000256" key="2">
    <source>
        <dbReference type="SAM" id="MobiDB-lite"/>
    </source>
</evidence>
<evidence type="ECO:0000256" key="1">
    <source>
        <dbReference type="ARBA" id="ARBA00023002"/>
    </source>
</evidence>
<comment type="caution">
    <text evidence="4">The sequence shown here is derived from an EMBL/GenBank/DDBJ whole genome shotgun (WGS) entry which is preliminary data.</text>
</comment>
<feature type="domain" description="Mannitol dehydrogenase N-terminal" evidence="3">
    <location>
        <begin position="1"/>
        <end position="143"/>
    </location>
</feature>
<feature type="region of interest" description="Disordered" evidence="2">
    <location>
        <begin position="147"/>
        <end position="175"/>
    </location>
</feature>
<dbReference type="InterPro" id="IPR013131">
    <property type="entry name" value="Mannitol_DH_N"/>
</dbReference>
<feature type="compositionally biased region" description="Basic and acidic residues" evidence="2">
    <location>
        <begin position="166"/>
        <end position="175"/>
    </location>
</feature>
<organism evidence="4 5">
    <name type="scientific">Rhodovulum visakhapatnamense</name>
    <dbReference type="NCBI Taxonomy" id="364297"/>
    <lineage>
        <taxon>Bacteria</taxon>
        <taxon>Pseudomonadati</taxon>
        <taxon>Pseudomonadota</taxon>
        <taxon>Alphaproteobacteria</taxon>
        <taxon>Rhodobacterales</taxon>
        <taxon>Paracoccaceae</taxon>
        <taxon>Rhodovulum</taxon>
    </lineage>
</organism>
<evidence type="ECO:0000259" key="3">
    <source>
        <dbReference type="Pfam" id="PF01232"/>
    </source>
</evidence>
<dbReference type="InterPro" id="IPR050988">
    <property type="entry name" value="Mannitol_DH/Oxidoreductase"/>
</dbReference>
<dbReference type="SUPFAM" id="SSF51735">
    <property type="entry name" value="NAD(P)-binding Rossmann-fold domains"/>
    <property type="match status" value="1"/>
</dbReference>
<reference evidence="4 5" key="1">
    <citation type="submission" date="2019-03" db="EMBL/GenBank/DDBJ databases">
        <title>Genomic Encyclopedia of Type Strains, Phase IV (KMG-IV): sequencing the most valuable type-strain genomes for metagenomic binning, comparative biology and taxonomic classification.</title>
        <authorList>
            <person name="Goeker M."/>
        </authorList>
    </citation>
    <scope>NUCLEOTIDE SEQUENCE [LARGE SCALE GENOMIC DNA]</scope>
    <source>
        <strain evidence="4 5">JA181</strain>
    </source>
</reference>
<dbReference type="PANTHER" id="PTHR43362">
    <property type="entry name" value="MANNITOL DEHYDROGENASE DSF1-RELATED"/>
    <property type="match status" value="1"/>
</dbReference>
<evidence type="ECO:0000313" key="4">
    <source>
        <dbReference type="EMBL" id="TDX31242.1"/>
    </source>
</evidence>